<dbReference type="EMBL" id="BMBA01000004">
    <property type="protein sequence ID" value="GFZ33010.1"/>
    <property type="molecule type" value="Genomic_DNA"/>
</dbReference>
<dbReference type="RefSeq" id="WP_206871256.1">
    <property type="nucleotide sequence ID" value="NZ_BMBA01000004.1"/>
</dbReference>
<sequence length="218" mass="25557">MYNLFNDNERLLIFSPHADDETLGCGGLISKMKSENVHIAEFTMGSDVRKREFEKLMEFCHIENFDILYDDKYHLKLDLISMFELVNKVESIIERVKPQVVAIPFPSFNQDHAIVYNCCMTALRSRKKKFFMPQTVIVYEYPQVNWITNVQMFEPNLYVDISKHLYKKVEMLGMYESQMGDEEYAVSKNGVISMARYRGKEVSVEAAEAYEIKRLLID</sequence>
<dbReference type="PANTHER" id="PTHR12993">
    <property type="entry name" value="N-ACETYLGLUCOSAMINYL-PHOSPHATIDYLINOSITOL DE-N-ACETYLASE-RELATED"/>
    <property type="match status" value="1"/>
</dbReference>
<evidence type="ECO:0000313" key="2">
    <source>
        <dbReference type="Proteomes" id="UP000663802"/>
    </source>
</evidence>
<proteinExistence type="predicted"/>
<accession>A0ABQ1EDW0</accession>
<dbReference type="Gene3D" id="3.40.50.10320">
    <property type="entry name" value="LmbE-like"/>
    <property type="match status" value="1"/>
</dbReference>
<gene>
    <name evidence="1" type="ORF">CSC2_35360</name>
</gene>
<comment type="caution">
    <text evidence="1">The sequence shown here is derived from an EMBL/GenBank/DDBJ whole genome shotgun (WGS) entry which is preliminary data.</text>
</comment>
<organism evidence="1 2">
    <name type="scientific">Clostridium zeae</name>
    <dbReference type="NCBI Taxonomy" id="2759022"/>
    <lineage>
        <taxon>Bacteria</taxon>
        <taxon>Bacillati</taxon>
        <taxon>Bacillota</taxon>
        <taxon>Clostridia</taxon>
        <taxon>Eubacteriales</taxon>
        <taxon>Clostridiaceae</taxon>
        <taxon>Clostridium</taxon>
    </lineage>
</organism>
<dbReference type="PANTHER" id="PTHR12993:SF11">
    <property type="entry name" value="N-ACETYLGLUCOSAMINYL-PHOSPHATIDYLINOSITOL DE-N-ACETYLASE"/>
    <property type="match status" value="1"/>
</dbReference>
<dbReference type="SUPFAM" id="SSF102588">
    <property type="entry name" value="LmbE-like"/>
    <property type="match status" value="1"/>
</dbReference>
<dbReference type="InterPro" id="IPR003737">
    <property type="entry name" value="GlcNAc_PI_deacetylase-related"/>
</dbReference>
<evidence type="ECO:0000313" key="1">
    <source>
        <dbReference type="EMBL" id="GFZ33010.1"/>
    </source>
</evidence>
<protein>
    <submittedName>
        <fullName evidence="1">GlcNAc-PI de-N-acetylase</fullName>
    </submittedName>
</protein>
<dbReference type="Pfam" id="PF02585">
    <property type="entry name" value="PIG-L"/>
    <property type="match status" value="1"/>
</dbReference>
<dbReference type="InterPro" id="IPR024078">
    <property type="entry name" value="LmbE-like_dom_sf"/>
</dbReference>
<name>A0ABQ1EDW0_9CLOT</name>
<reference evidence="1 2" key="1">
    <citation type="journal article" date="2021" name="Int. J. Syst. Evol. Microbiol.">
        <title>Clostridium zeae sp. nov., isolated from corn silage.</title>
        <authorList>
            <person name="Kobayashi H."/>
            <person name="Tanizawa Y."/>
            <person name="Yagura M."/>
            <person name="Sakamoto M."/>
            <person name="Ohkuma M."/>
            <person name="Tohno M."/>
        </authorList>
    </citation>
    <scope>NUCLEOTIDE SEQUENCE [LARGE SCALE GENOMIC DNA]</scope>
    <source>
        <strain evidence="1 2">CSC2</strain>
    </source>
</reference>
<keyword evidence="2" id="KW-1185">Reference proteome</keyword>
<dbReference type="Proteomes" id="UP000663802">
    <property type="component" value="Unassembled WGS sequence"/>
</dbReference>